<feature type="short sequence motif" description="GXSXG" evidence="2">
    <location>
        <begin position="40"/>
        <end position="44"/>
    </location>
</feature>
<comment type="caution">
    <text evidence="2">Lacks conserved residue(s) required for the propagation of feature annotation.</text>
</comment>
<protein>
    <submittedName>
        <fullName evidence="5">NTE family protein</fullName>
    </submittedName>
</protein>
<evidence type="ECO:0000256" key="3">
    <source>
        <dbReference type="SAM" id="Phobius"/>
    </source>
</evidence>
<dbReference type="PROSITE" id="PS51635">
    <property type="entry name" value="PNPLA"/>
    <property type="match status" value="1"/>
</dbReference>
<dbReference type="GO" id="GO:0016042">
    <property type="term" value="P:lipid catabolic process"/>
    <property type="evidence" value="ECO:0007669"/>
    <property type="project" value="UniProtKB-UniRule"/>
</dbReference>
<dbReference type="AlphaFoldDB" id="A0A4R2LFC2"/>
<reference evidence="5 6" key="1">
    <citation type="submission" date="2019-03" db="EMBL/GenBank/DDBJ databases">
        <title>Genomic Encyclopedia of Type Strains, Phase IV (KMG-IV): sequencing the most valuable type-strain genomes for metagenomic binning, comparative biology and taxonomic classification.</title>
        <authorList>
            <person name="Goeker M."/>
        </authorList>
    </citation>
    <scope>NUCLEOTIDE SEQUENCE [LARGE SCALE GENOMIC DNA]</scope>
    <source>
        <strain evidence="5 6">DSM 25287</strain>
    </source>
</reference>
<keyword evidence="6" id="KW-1185">Reference proteome</keyword>
<evidence type="ECO:0000313" key="6">
    <source>
        <dbReference type="Proteomes" id="UP000295765"/>
    </source>
</evidence>
<keyword evidence="3" id="KW-0812">Transmembrane</keyword>
<dbReference type="GO" id="GO:0016787">
    <property type="term" value="F:hydrolase activity"/>
    <property type="evidence" value="ECO:0007669"/>
    <property type="project" value="UniProtKB-UniRule"/>
</dbReference>
<dbReference type="EMBL" id="SLWY01000002">
    <property type="protein sequence ID" value="TCO83374.1"/>
    <property type="molecule type" value="Genomic_DNA"/>
</dbReference>
<dbReference type="Gene3D" id="3.40.1090.10">
    <property type="entry name" value="Cytosolic phospholipase A2 catalytic domain"/>
    <property type="match status" value="2"/>
</dbReference>
<name>A0A4R2LFC2_9GAMM</name>
<organism evidence="5 6">
    <name type="scientific">Plasticicumulans lactativorans</name>
    <dbReference type="NCBI Taxonomy" id="1133106"/>
    <lineage>
        <taxon>Bacteria</taxon>
        <taxon>Pseudomonadati</taxon>
        <taxon>Pseudomonadota</taxon>
        <taxon>Gammaproteobacteria</taxon>
        <taxon>Candidatus Competibacteraceae</taxon>
        <taxon>Plasticicumulans</taxon>
    </lineage>
</organism>
<feature type="active site" description="Nucleophile" evidence="2">
    <location>
        <position position="42"/>
    </location>
</feature>
<sequence>MDAIPRIAIACQGGGSHTAFTAGVLQRVLASDAHIVGLSGTSGGAICALIAWFGLLLGQRAEGARRLDAFWESNAAASLPDWLLNEWIIGTSRLRGRVALPELSPYEVPDWAQQQLRERIAAQVDFAAIPGLLGPASPRLYVGAVDVLSGAFTVFRDAAVSADAVLASAAIPDFFRAVAIGEGAARRYFWDGLFSQNPPVRELTETRPDELWVVQINPSTRAAVPHAPEDIADRRNELAGNLSLEQELHFIDKINALLADGCFPDGRYKPIAVRRIRLQRELDYASKLDRDPGFIRGLIEEGRRTADAFLAARCG</sequence>
<feature type="transmembrane region" description="Helical" evidence="3">
    <location>
        <begin position="35"/>
        <end position="57"/>
    </location>
</feature>
<dbReference type="Proteomes" id="UP000295765">
    <property type="component" value="Unassembled WGS sequence"/>
</dbReference>
<dbReference type="OrthoDB" id="9807112at2"/>
<feature type="domain" description="PNPLA" evidence="4">
    <location>
        <begin position="9"/>
        <end position="204"/>
    </location>
</feature>
<proteinExistence type="predicted"/>
<dbReference type="Pfam" id="PF01734">
    <property type="entry name" value="Patatin"/>
    <property type="match status" value="1"/>
</dbReference>
<evidence type="ECO:0000313" key="5">
    <source>
        <dbReference type="EMBL" id="TCO83374.1"/>
    </source>
</evidence>
<dbReference type="InterPro" id="IPR016035">
    <property type="entry name" value="Acyl_Trfase/lysoPLipase"/>
</dbReference>
<comment type="caution">
    <text evidence="5">The sequence shown here is derived from an EMBL/GenBank/DDBJ whole genome shotgun (WGS) entry which is preliminary data.</text>
</comment>
<keyword evidence="3" id="KW-1133">Transmembrane helix</keyword>
<keyword evidence="2" id="KW-0378">Hydrolase</keyword>
<dbReference type="SUPFAM" id="SSF52151">
    <property type="entry name" value="FabD/lysophospholipase-like"/>
    <property type="match status" value="1"/>
</dbReference>
<dbReference type="InterPro" id="IPR002641">
    <property type="entry name" value="PNPLA_dom"/>
</dbReference>
<evidence type="ECO:0000256" key="1">
    <source>
        <dbReference type="ARBA" id="ARBA00023098"/>
    </source>
</evidence>
<evidence type="ECO:0000259" key="4">
    <source>
        <dbReference type="PROSITE" id="PS51635"/>
    </source>
</evidence>
<accession>A0A4R2LFC2</accession>
<keyword evidence="3" id="KW-0472">Membrane</keyword>
<feature type="active site" description="Proton acceptor" evidence="2">
    <location>
        <position position="191"/>
    </location>
</feature>
<keyword evidence="1 2" id="KW-0443">Lipid metabolism</keyword>
<gene>
    <name evidence="5" type="ORF">EV699_10272</name>
</gene>
<dbReference type="RefSeq" id="WP_132538255.1">
    <property type="nucleotide sequence ID" value="NZ_SLWY01000002.1"/>
</dbReference>
<keyword evidence="2" id="KW-0442">Lipid degradation</keyword>
<evidence type="ECO:0000256" key="2">
    <source>
        <dbReference type="PROSITE-ProRule" id="PRU01161"/>
    </source>
</evidence>